<dbReference type="EMBL" id="LR699119">
    <property type="protein sequence ID" value="VVC75755.1"/>
    <property type="molecule type" value="Genomic_DNA"/>
</dbReference>
<dbReference type="GO" id="GO:0019290">
    <property type="term" value="P:siderophore biosynthetic process"/>
    <property type="evidence" value="ECO:0007669"/>
    <property type="project" value="InterPro"/>
</dbReference>
<dbReference type="PANTHER" id="PTHR34384:SF6">
    <property type="entry name" value="STAPHYLOFERRIN B SYNTHASE"/>
    <property type="match status" value="1"/>
</dbReference>
<dbReference type="Gene3D" id="6.10.250.3370">
    <property type="match status" value="1"/>
</dbReference>
<evidence type="ECO:0000313" key="5">
    <source>
        <dbReference type="Proteomes" id="UP000324194"/>
    </source>
</evidence>
<comment type="pathway">
    <text evidence="1">Siderophore biosynthesis.</text>
</comment>
<dbReference type="AlphaFoldDB" id="A0A5E4PGP0"/>
<accession>A0A5E4PGP0</accession>
<evidence type="ECO:0000313" key="4">
    <source>
        <dbReference type="EMBL" id="VVC75755.1"/>
    </source>
</evidence>
<feature type="domain" description="Aerobactin siderophore biosynthesis IucA/IucC N-terminal" evidence="2">
    <location>
        <begin position="158"/>
        <end position="396"/>
    </location>
</feature>
<dbReference type="Pfam" id="PF06276">
    <property type="entry name" value="FhuF"/>
    <property type="match status" value="1"/>
</dbReference>
<gene>
    <name evidence="4" type="primary">iucC</name>
    <name evidence="4" type="ORF">AQUSIP_10490</name>
</gene>
<organism evidence="4 5">
    <name type="scientific">Aquicella siphonis</name>
    <dbReference type="NCBI Taxonomy" id="254247"/>
    <lineage>
        <taxon>Bacteria</taxon>
        <taxon>Pseudomonadati</taxon>
        <taxon>Pseudomonadota</taxon>
        <taxon>Gammaproteobacteria</taxon>
        <taxon>Legionellales</taxon>
        <taxon>Coxiellaceae</taxon>
        <taxon>Aquicella</taxon>
    </lineage>
</organism>
<evidence type="ECO:0000259" key="2">
    <source>
        <dbReference type="Pfam" id="PF04183"/>
    </source>
</evidence>
<dbReference type="Gene3D" id="1.10.510.40">
    <property type="match status" value="1"/>
</dbReference>
<reference evidence="4 5" key="1">
    <citation type="submission" date="2019-08" db="EMBL/GenBank/DDBJ databases">
        <authorList>
            <person name="Guy L."/>
        </authorList>
    </citation>
    <scope>NUCLEOTIDE SEQUENCE [LARGE SCALE GENOMIC DNA]</scope>
    <source>
        <strain evidence="4 5">SGT-108</strain>
    </source>
</reference>
<feature type="domain" description="Aerobactin siderophore biosynthesis IucA/IucC-like C-terminal" evidence="3">
    <location>
        <begin position="424"/>
        <end position="586"/>
    </location>
</feature>
<dbReference type="GO" id="GO:0016881">
    <property type="term" value="F:acid-amino acid ligase activity"/>
    <property type="evidence" value="ECO:0007669"/>
    <property type="project" value="UniProtKB-ARBA"/>
</dbReference>
<dbReference type="InterPro" id="IPR007310">
    <property type="entry name" value="Aerobactin_biosyn_IucA/IucC_N"/>
</dbReference>
<dbReference type="InterPro" id="IPR022770">
    <property type="entry name" value="IucA/IucC-like_C"/>
</dbReference>
<proteinExistence type="predicted"/>
<protein>
    <submittedName>
        <fullName evidence="4">Aerobactin synthase</fullName>
    </submittedName>
</protein>
<evidence type="ECO:0000256" key="1">
    <source>
        <dbReference type="ARBA" id="ARBA00004924"/>
    </source>
</evidence>
<dbReference type="Pfam" id="PF04183">
    <property type="entry name" value="IucA_IucC"/>
    <property type="match status" value="1"/>
</dbReference>
<dbReference type="PANTHER" id="PTHR34384">
    <property type="entry name" value="L-2,3-DIAMINOPROPANOATE--CITRATE LIGASE"/>
    <property type="match status" value="1"/>
</dbReference>
<keyword evidence="5" id="KW-1185">Reference proteome</keyword>
<name>A0A5E4PGP0_9COXI</name>
<dbReference type="KEGG" id="asip:AQUSIP_10490"/>
<evidence type="ECO:0000259" key="3">
    <source>
        <dbReference type="Pfam" id="PF06276"/>
    </source>
</evidence>
<sequence length="601" mass="69762">MTANATPWPSPNTENQLIKRLLHACVREQLLSHVCKDSLLLISLPRSKKTIIASKVQQFQLGKLKIDGEIFLISQSQFQIITRVDHLLSLIRLELSDMIDPSQWDKFAAEINNCNINKNLVEGFSRNFNHQLARELSQFNANSLFEYVNSRLTPAEQLMFFESWAAKGHPYHPCHKTKLGFSTKAYQKYSPEFNQDILLPLAAVDKSIIHLEKETEQDFTEWFSLQFPDAWKAWTEKMRASGLAADAFYPLFIHPWQYENVITKLFHTFIDNGKLIYFRDIYVTTKASLSFRTLMIKNDSGQPHIKLPVAVHSTSAMRTISPASVHNGPRLGKILRQILDQEKHFGGRLKLAYESYSMHVHFANPEIEKHLGIIYRDNPVNLLDKNETPIVVAALFEESPLHRVPLFIEMIHMGAGNSLNDAIAYFSEYCRIVIQAYLDLFLVYGIALEGHQQNTIAVFRHHHPVRMIARDLGGLRIHAPTLYEQGYILEAHPQSATITQDRQEVTNKFLHTVIQYHLGEIILLLAQEYRAPESVFWKLVKSILHARFHEIREKVNPQRWQEEYQAVMEDDWQIKGLMRMRLNNLYNKYIYIHLKNPLRDS</sequence>
<dbReference type="OrthoDB" id="495728at2"/>
<dbReference type="InterPro" id="IPR037455">
    <property type="entry name" value="LucA/IucC-like"/>
</dbReference>
<dbReference type="Proteomes" id="UP000324194">
    <property type="component" value="Chromosome 1"/>
</dbReference>
<dbReference type="RefSeq" id="WP_148339034.1">
    <property type="nucleotide sequence ID" value="NZ_LR699119.1"/>
</dbReference>